<keyword evidence="7" id="KW-0282">Flagellum</keyword>
<evidence type="ECO:0000256" key="2">
    <source>
        <dbReference type="ARBA" id="ARBA00004613"/>
    </source>
</evidence>
<keyword evidence="7" id="KW-0966">Cell projection</keyword>
<accession>A0A157ZYH8</accession>
<organism evidence="7 8">
    <name type="scientific">Caballeronia pedi</name>
    <dbReference type="NCBI Taxonomy" id="1777141"/>
    <lineage>
        <taxon>Bacteria</taxon>
        <taxon>Pseudomonadati</taxon>
        <taxon>Pseudomonadota</taxon>
        <taxon>Betaproteobacteria</taxon>
        <taxon>Burkholderiales</taxon>
        <taxon>Burkholderiaceae</taxon>
        <taxon>Caballeronia</taxon>
    </lineage>
</organism>
<keyword evidence="7" id="KW-0969">Cilium</keyword>
<dbReference type="EMBL" id="FCOE02000004">
    <property type="protein sequence ID" value="SAK50543.1"/>
    <property type="molecule type" value="Genomic_DNA"/>
</dbReference>
<evidence type="ECO:0000256" key="4">
    <source>
        <dbReference type="ARBA" id="ARBA00023143"/>
    </source>
</evidence>
<evidence type="ECO:0000313" key="8">
    <source>
        <dbReference type="Proteomes" id="UP000054911"/>
    </source>
</evidence>
<feature type="compositionally biased region" description="Low complexity" evidence="5">
    <location>
        <begin position="196"/>
        <end position="209"/>
    </location>
</feature>
<dbReference type="SUPFAM" id="SSF64518">
    <property type="entry name" value="Phase 1 flagellin"/>
    <property type="match status" value="1"/>
</dbReference>
<evidence type="ECO:0000313" key="7">
    <source>
        <dbReference type="EMBL" id="SAK50543.1"/>
    </source>
</evidence>
<evidence type="ECO:0000256" key="5">
    <source>
        <dbReference type="SAM" id="MobiDB-lite"/>
    </source>
</evidence>
<dbReference type="Pfam" id="PF00669">
    <property type="entry name" value="Flagellin_N"/>
    <property type="match status" value="1"/>
</dbReference>
<dbReference type="GO" id="GO:0005198">
    <property type="term" value="F:structural molecule activity"/>
    <property type="evidence" value="ECO:0007669"/>
    <property type="project" value="InterPro"/>
</dbReference>
<dbReference type="GO" id="GO:0009424">
    <property type="term" value="C:bacterial-type flagellum hook"/>
    <property type="evidence" value="ECO:0007669"/>
    <property type="project" value="InterPro"/>
</dbReference>
<dbReference type="GO" id="GO:0005576">
    <property type="term" value="C:extracellular region"/>
    <property type="evidence" value="ECO:0007669"/>
    <property type="project" value="UniProtKB-SubCell"/>
</dbReference>
<dbReference type="Proteomes" id="UP000054911">
    <property type="component" value="Unassembled WGS sequence"/>
</dbReference>
<feature type="region of interest" description="Disordered" evidence="5">
    <location>
        <begin position="191"/>
        <end position="215"/>
    </location>
</feature>
<dbReference type="NCBIfam" id="TIGR02550">
    <property type="entry name" value="flagell_flgL"/>
    <property type="match status" value="1"/>
</dbReference>
<proteinExistence type="inferred from homology"/>
<gene>
    <name evidence="7" type="ORF">AWB80_01467</name>
</gene>
<dbReference type="STRING" id="1777141.AWB80_01467"/>
<dbReference type="AlphaFoldDB" id="A0A157ZYH8"/>
<keyword evidence="8" id="KW-1185">Reference proteome</keyword>
<comment type="subcellular location">
    <subcellularLocation>
        <location evidence="1">Bacterial flagellum</location>
    </subcellularLocation>
    <subcellularLocation>
        <location evidence="2">Secreted</location>
    </subcellularLocation>
</comment>
<dbReference type="PANTHER" id="PTHR42792:SF1">
    <property type="entry name" value="FLAGELLAR HOOK-ASSOCIATED PROTEIN 3"/>
    <property type="match status" value="1"/>
</dbReference>
<evidence type="ECO:0000256" key="1">
    <source>
        <dbReference type="ARBA" id="ARBA00004365"/>
    </source>
</evidence>
<comment type="similarity">
    <text evidence="3">Belongs to the bacterial flagellin family.</text>
</comment>
<evidence type="ECO:0000256" key="3">
    <source>
        <dbReference type="ARBA" id="ARBA00005709"/>
    </source>
</evidence>
<dbReference type="GO" id="GO:0071973">
    <property type="term" value="P:bacterial-type flagellum-dependent cell motility"/>
    <property type="evidence" value="ECO:0007669"/>
    <property type="project" value="InterPro"/>
</dbReference>
<dbReference type="InterPro" id="IPR013384">
    <property type="entry name" value="Flagell_FlgL"/>
</dbReference>
<dbReference type="PANTHER" id="PTHR42792">
    <property type="entry name" value="FLAGELLIN"/>
    <property type="match status" value="1"/>
</dbReference>
<dbReference type="RefSeq" id="WP_061174016.1">
    <property type="nucleotide sequence ID" value="NZ_FCOE02000004.1"/>
</dbReference>
<sequence length="411" mass="42612">MRISSSQYFNLNVASMSDQQSTLASMYQQISSGKRILTASDDPLGAAQAVQLTLKSGALAQYSTNQTTALSSLQQEDSTLGNVSSVLQSIQTQIVHAGDGSLTDADRTSVANSIQGLRDQLFSLANTTDSDGNYIFSGLKGGTAPFSNDPSGVGANYSGDFGQRAVQISEGRSISVGDTGVSIFQSVSPMESDPVSSAGASNAGTATISPVSVSDTSNAGNASKYTITFSVSQTDGSTTYSINSNPVDNTLPTNVPYTSKSDITLGGQKVTIEGTPADGDTFTVQPAATDNNDIFATLDSIVSALKQPTGTPAAQATLTNALTTAGTKVNNTFNNVLSAQTVVGGREQEVQSTQTAMQTSQTQTASDIANLTSIDLVSSISQYELTQNSLQAAQMAFSQIQKMSLFDYIGN</sequence>
<comment type="caution">
    <text evidence="7">The sequence shown here is derived from an EMBL/GenBank/DDBJ whole genome shotgun (WGS) entry which is preliminary data.</text>
</comment>
<dbReference type="InterPro" id="IPR001029">
    <property type="entry name" value="Flagellin_N"/>
</dbReference>
<reference evidence="7" key="1">
    <citation type="submission" date="2016-01" db="EMBL/GenBank/DDBJ databases">
        <authorList>
            <person name="Peeters C."/>
        </authorList>
    </citation>
    <scope>NUCLEOTIDE SEQUENCE [LARGE SCALE GENOMIC DNA]</scope>
    <source>
        <strain evidence="7">LMG 29323</strain>
    </source>
</reference>
<protein>
    <submittedName>
        <fullName evidence="7">Flagellar hook-associated protein FlgL</fullName>
    </submittedName>
</protein>
<evidence type="ECO:0000259" key="6">
    <source>
        <dbReference type="Pfam" id="PF00669"/>
    </source>
</evidence>
<keyword evidence="4" id="KW-0975">Bacterial flagellum</keyword>
<name>A0A157ZYH8_9BURK</name>
<dbReference type="Gene3D" id="1.20.1330.10">
    <property type="entry name" value="f41 fragment of flagellin, N-terminal domain"/>
    <property type="match status" value="1"/>
</dbReference>
<dbReference type="InterPro" id="IPR001492">
    <property type="entry name" value="Flagellin"/>
</dbReference>
<dbReference type="OrthoDB" id="9768249at2"/>
<feature type="domain" description="Flagellin N-terminal" evidence="6">
    <location>
        <begin position="12"/>
        <end position="138"/>
    </location>
</feature>